<dbReference type="Pfam" id="PF04769">
    <property type="entry name" value="MATalpha_HMGbox"/>
    <property type="match status" value="1"/>
</dbReference>
<comment type="caution">
    <text evidence="7">The sequence shown here is derived from an EMBL/GenBank/DDBJ whole genome shotgun (WGS) entry which is preliminary data.</text>
</comment>
<keyword evidence="2 5" id="KW-0238">DNA-binding</keyword>
<organism evidence="7 8">
    <name type="scientific">Penicillium argentinense</name>
    <dbReference type="NCBI Taxonomy" id="1131581"/>
    <lineage>
        <taxon>Eukaryota</taxon>
        <taxon>Fungi</taxon>
        <taxon>Dikarya</taxon>
        <taxon>Ascomycota</taxon>
        <taxon>Pezizomycotina</taxon>
        <taxon>Eurotiomycetes</taxon>
        <taxon>Eurotiomycetidae</taxon>
        <taxon>Eurotiales</taxon>
        <taxon>Aspergillaceae</taxon>
        <taxon>Penicillium</taxon>
    </lineage>
</organism>
<evidence type="ECO:0000313" key="8">
    <source>
        <dbReference type="Proteomes" id="UP001149074"/>
    </source>
</evidence>
<gene>
    <name evidence="7" type="ORF">N7532_001467</name>
</gene>
<sequence length="375" mass="42963">MSAYNRQGTSTMYGTGPLGQSTWPPVVLRLFDYLTTVPADRAMRVLGLWPDNIPLEEFARLMVAAIPSTWYTSTHWVPEGPRLVYQKGLLVWDENKQEREIPEIITFHHFEVPADTAETPGSRPRKRSINSFMAFRTFPGARQAAKSLALAEMWPDDPLKPQWSLIARAYTVVRDNFILRDTSLFVFTQHAARIIGMPESDRYLETCGFSARLYQDGRIQIFESFGPQRPLRIRTTTVHEIVDSLLRVSGYGMERLPNSTWPYRGGSCQGQMAVTKTSLDSHKDQEGQKDQKDQKFVDDPLAYLFDELPWDLTMFDTNDVIDNSLDPMRHLVTWPAQDLEALKEMRLLHKDASSFYRKDASGFYHKLRTSGQSAS</sequence>
<evidence type="ECO:0000256" key="3">
    <source>
        <dbReference type="ARBA" id="ARBA00023163"/>
    </source>
</evidence>
<dbReference type="InterPro" id="IPR006856">
    <property type="entry name" value="MATalpha_HMGbox"/>
</dbReference>
<dbReference type="AlphaFoldDB" id="A0A9W9G445"/>
<keyword evidence="8" id="KW-1185">Reference proteome</keyword>
<evidence type="ECO:0000259" key="6">
    <source>
        <dbReference type="PROSITE" id="PS51325"/>
    </source>
</evidence>
<feature type="domain" description="Alpha box" evidence="6">
    <location>
        <begin position="124"/>
        <end position="174"/>
    </location>
</feature>
<evidence type="ECO:0000256" key="1">
    <source>
        <dbReference type="ARBA" id="ARBA00023015"/>
    </source>
</evidence>
<name>A0A9W9G445_9EURO</name>
<dbReference type="PROSITE" id="PS51325">
    <property type="entry name" value="ALPHA_BOX"/>
    <property type="match status" value="1"/>
</dbReference>
<accession>A0A9W9G445</accession>
<keyword evidence="3 5" id="KW-0804">Transcription</keyword>
<comment type="similarity">
    <text evidence="5">Belongs to the MATALPHA1 family.</text>
</comment>
<dbReference type="RefSeq" id="XP_056479002.1">
    <property type="nucleotide sequence ID" value="XM_056613961.1"/>
</dbReference>
<dbReference type="GO" id="GO:0008301">
    <property type="term" value="F:DNA binding, bending"/>
    <property type="evidence" value="ECO:0007669"/>
    <property type="project" value="InterPro"/>
</dbReference>
<keyword evidence="4 5" id="KW-0539">Nucleus</keyword>
<proteinExistence type="inferred from homology"/>
<dbReference type="OrthoDB" id="5398665at2759"/>
<dbReference type="EMBL" id="JAPQKI010000002">
    <property type="protein sequence ID" value="KAJ5110932.1"/>
    <property type="molecule type" value="Genomic_DNA"/>
</dbReference>
<dbReference type="GO" id="GO:0045895">
    <property type="term" value="P:positive regulation of mating-type specific transcription, DNA-templated"/>
    <property type="evidence" value="ECO:0007669"/>
    <property type="project" value="InterPro"/>
</dbReference>
<protein>
    <submittedName>
        <fullName evidence="7">Mating-type protein MAT alpha 1</fullName>
    </submittedName>
</protein>
<evidence type="ECO:0000256" key="5">
    <source>
        <dbReference type="RuleBase" id="RU003516"/>
    </source>
</evidence>
<dbReference type="GO" id="GO:0005634">
    <property type="term" value="C:nucleus"/>
    <property type="evidence" value="ECO:0007669"/>
    <property type="project" value="UniProtKB-SubCell"/>
</dbReference>
<reference evidence="7" key="1">
    <citation type="submission" date="2022-11" db="EMBL/GenBank/DDBJ databases">
        <authorList>
            <person name="Petersen C."/>
        </authorList>
    </citation>
    <scope>NUCLEOTIDE SEQUENCE</scope>
    <source>
        <strain evidence="7">IBT 30761</strain>
    </source>
</reference>
<evidence type="ECO:0000313" key="7">
    <source>
        <dbReference type="EMBL" id="KAJ5110932.1"/>
    </source>
</evidence>
<comment type="subcellular location">
    <subcellularLocation>
        <location evidence="5">Nucleus</location>
    </subcellularLocation>
</comment>
<evidence type="ECO:0000256" key="2">
    <source>
        <dbReference type="ARBA" id="ARBA00023125"/>
    </source>
</evidence>
<dbReference type="GeneID" id="81352940"/>
<keyword evidence="1 5" id="KW-0805">Transcription regulation</keyword>
<dbReference type="Proteomes" id="UP001149074">
    <property type="component" value="Unassembled WGS sequence"/>
</dbReference>
<evidence type="ECO:0000256" key="4">
    <source>
        <dbReference type="ARBA" id="ARBA00023242"/>
    </source>
</evidence>
<reference evidence="7" key="2">
    <citation type="journal article" date="2023" name="IMA Fungus">
        <title>Comparative genomic study of the Penicillium genus elucidates a diverse pangenome and 15 lateral gene transfer events.</title>
        <authorList>
            <person name="Petersen C."/>
            <person name="Sorensen T."/>
            <person name="Nielsen M.R."/>
            <person name="Sondergaard T.E."/>
            <person name="Sorensen J.L."/>
            <person name="Fitzpatrick D.A."/>
            <person name="Frisvad J.C."/>
            <person name="Nielsen K.L."/>
        </authorList>
    </citation>
    <scope>NUCLEOTIDE SEQUENCE</scope>
    <source>
        <strain evidence="7">IBT 30761</strain>
    </source>
</reference>